<evidence type="ECO:0000256" key="2">
    <source>
        <dbReference type="SAM" id="SignalP"/>
    </source>
</evidence>
<dbReference type="Pfam" id="PF06863">
    <property type="entry name" value="DUF1254"/>
    <property type="match status" value="1"/>
</dbReference>
<evidence type="ECO:0000313" key="5">
    <source>
        <dbReference type="EMBL" id="CAB3755217.1"/>
    </source>
</evidence>
<dbReference type="InterPro" id="IPR010621">
    <property type="entry name" value="DUF1214"/>
</dbReference>
<dbReference type="RefSeq" id="WP_175226795.1">
    <property type="nucleotide sequence ID" value="NZ_CADIKH010000010.1"/>
</dbReference>
<dbReference type="PROSITE" id="PS51257">
    <property type="entry name" value="PROKAR_LIPOPROTEIN"/>
    <property type="match status" value="1"/>
</dbReference>
<dbReference type="EMBL" id="CADIKH010000010">
    <property type="protein sequence ID" value="CAB3755217.1"/>
    <property type="molecule type" value="Genomic_DNA"/>
</dbReference>
<dbReference type="InterPro" id="IPR037050">
    <property type="entry name" value="DUF1254_sf"/>
</dbReference>
<feature type="domain" description="DUF1214" evidence="3">
    <location>
        <begin position="360"/>
        <end position="462"/>
    </location>
</feature>
<organism evidence="5 6">
    <name type="scientific">Paraburkholderia humisilvae</name>
    <dbReference type="NCBI Taxonomy" id="627669"/>
    <lineage>
        <taxon>Bacteria</taxon>
        <taxon>Pseudomonadati</taxon>
        <taxon>Pseudomonadota</taxon>
        <taxon>Betaproteobacteria</taxon>
        <taxon>Burkholderiales</taxon>
        <taxon>Burkholderiaceae</taxon>
        <taxon>Paraburkholderia</taxon>
    </lineage>
</organism>
<dbReference type="PANTHER" id="PTHR36509:SF2">
    <property type="entry name" value="BLL3101 PROTEIN"/>
    <property type="match status" value="1"/>
</dbReference>
<dbReference type="AlphaFoldDB" id="A0A6J5DNY9"/>
<reference evidence="5 6" key="1">
    <citation type="submission" date="2020-04" db="EMBL/GenBank/DDBJ databases">
        <authorList>
            <person name="De Canck E."/>
        </authorList>
    </citation>
    <scope>NUCLEOTIDE SEQUENCE [LARGE SCALE GENOMIC DNA]</scope>
    <source>
        <strain evidence="5 6">LMG 29542</strain>
    </source>
</reference>
<feature type="chain" id="PRO_5027055587" description="Lipoprotein" evidence="2">
    <location>
        <begin position="33"/>
        <end position="478"/>
    </location>
</feature>
<sequence length="478" mass="50807">MTKNRQEPNSLNSRFYSRSAVCVSLAALALLAGCSSSPISTPKPTGWIQDEVTDSYVFAYPLVLMGVARDAAVGTGPGQAPFNTLRHAQALPPVGAANRPTPSVDTIDSSAWLDVAGQPVIVSLPDSHNRYVDARALDMWTNVLWSTPSAQTGARVTGIKAQTVAFVPEGWSGDLPKGVKRVDVSTRYVWLNIRVQSNGGRDLAAIRKLQKAMRIAPLDVYTGAAQPPDLPRSYPAGDTPTAGTPDSQVAALDAKGFFDHVAQLLPDAPPSPADPHALSILSDLGVTPDEPVQFPSGASGALAAGLADGRTRVQTAPSNVLTANGWSWFGDGVGNYGPDYGLRAYAAYTQPGIGTKDDEVRATATLDSDGHLLNGANRYVIHFAPDQLPPVRGFWSITAYTKEGSLDDSETAHVAVGDRNGLRRNRDGSVDVTVSSVRRKVSNWLPAPRGAFQLVMRLYAPKPQATDGSWAPPPIERQ</sequence>
<gene>
    <name evidence="5" type="ORF">LMG29542_02533</name>
</gene>
<dbReference type="PANTHER" id="PTHR36509">
    <property type="entry name" value="BLL3101 PROTEIN"/>
    <property type="match status" value="1"/>
</dbReference>
<dbReference type="Pfam" id="PF06742">
    <property type="entry name" value="DUF1214"/>
    <property type="match status" value="1"/>
</dbReference>
<dbReference type="InterPro" id="IPR037049">
    <property type="entry name" value="DUF1214_C_sf"/>
</dbReference>
<evidence type="ECO:0008006" key="7">
    <source>
        <dbReference type="Google" id="ProtNLM"/>
    </source>
</evidence>
<accession>A0A6J5DNY9</accession>
<feature type="region of interest" description="Disordered" evidence="1">
    <location>
        <begin position="224"/>
        <end position="247"/>
    </location>
</feature>
<evidence type="ECO:0000256" key="1">
    <source>
        <dbReference type="SAM" id="MobiDB-lite"/>
    </source>
</evidence>
<dbReference type="InterPro" id="IPR010679">
    <property type="entry name" value="DUF1254"/>
</dbReference>
<dbReference type="Gene3D" id="2.60.120.600">
    <property type="entry name" value="Domain of unknown function DUF1214, C-terminal domain"/>
    <property type="match status" value="1"/>
</dbReference>
<name>A0A6J5DNY9_9BURK</name>
<evidence type="ECO:0000259" key="4">
    <source>
        <dbReference type="Pfam" id="PF06863"/>
    </source>
</evidence>
<keyword evidence="2" id="KW-0732">Signal</keyword>
<protein>
    <recommendedName>
        <fullName evidence="7">Lipoprotein</fullName>
    </recommendedName>
</protein>
<keyword evidence="6" id="KW-1185">Reference proteome</keyword>
<dbReference type="Gene3D" id="2.60.40.1610">
    <property type="entry name" value="Domain of unknown function DUF1254"/>
    <property type="match status" value="1"/>
</dbReference>
<feature type="signal peptide" evidence="2">
    <location>
        <begin position="1"/>
        <end position="32"/>
    </location>
</feature>
<dbReference type="Proteomes" id="UP000494363">
    <property type="component" value="Unassembled WGS sequence"/>
</dbReference>
<dbReference type="SUPFAM" id="SSF160935">
    <property type="entry name" value="VPA0735-like"/>
    <property type="match status" value="1"/>
</dbReference>
<evidence type="ECO:0000259" key="3">
    <source>
        <dbReference type="Pfam" id="PF06742"/>
    </source>
</evidence>
<proteinExistence type="predicted"/>
<evidence type="ECO:0000313" key="6">
    <source>
        <dbReference type="Proteomes" id="UP000494363"/>
    </source>
</evidence>
<feature type="domain" description="DUF1254" evidence="4">
    <location>
        <begin position="82"/>
        <end position="217"/>
    </location>
</feature>